<dbReference type="Proteomes" id="UP000253910">
    <property type="component" value="Unassembled WGS sequence"/>
</dbReference>
<feature type="transmembrane region" description="Helical" evidence="6">
    <location>
        <begin position="215"/>
        <end position="235"/>
    </location>
</feature>
<comment type="subcellular location">
    <subcellularLocation>
        <location evidence="1">Membrane</location>
        <topology evidence="1">Multi-pass membrane protein</topology>
    </subcellularLocation>
</comment>
<evidence type="ECO:0000256" key="2">
    <source>
        <dbReference type="ARBA" id="ARBA00008974"/>
    </source>
</evidence>
<feature type="transmembrane region" description="Helical" evidence="6">
    <location>
        <begin position="143"/>
        <end position="161"/>
    </location>
</feature>
<name>A0A369Z1R2_HAEPA</name>
<evidence type="ECO:0000256" key="3">
    <source>
        <dbReference type="ARBA" id="ARBA00022692"/>
    </source>
</evidence>
<evidence type="ECO:0000256" key="6">
    <source>
        <dbReference type="SAM" id="Phobius"/>
    </source>
</evidence>
<accession>A0A369Z1R2</accession>
<gene>
    <name evidence="7" type="primary">cytX</name>
    <name evidence="7" type="ORF">DPV87_09710</name>
</gene>
<dbReference type="InterPro" id="IPR030191">
    <property type="entry name" value="CodB"/>
</dbReference>
<evidence type="ECO:0000256" key="5">
    <source>
        <dbReference type="ARBA" id="ARBA00023136"/>
    </source>
</evidence>
<evidence type="ECO:0000256" key="1">
    <source>
        <dbReference type="ARBA" id="ARBA00004141"/>
    </source>
</evidence>
<dbReference type="AlphaFoldDB" id="A0A369Z1R2"/>
<evidence type="ECO:0000313" key="8">
    <source>
        <dbReference type="Proteomes" id="UP000253910"/>
    </source>
</evidence>
<dbReference type="Pfam" id="PF02133">
    <property type="entry name" value="Transp_cyt_pur"/>
    <property type="match status" value="1"/>
</dbReference>
<comment type="similarity">
    <text evidence="2">Belongs to the purine-cytosine permease (2.A.39) family.</text>
</comment>
<protein>
    <submittedName>
        <fullName evidence="7">Putative hydroxymethylpyrimidine transporter CytX</fullName>
    </submittedName>
</protein>
<comment type="caution">
    <text evidence="7">The sequence shown here is derived from an EMBL/GenBank/DDBJ whole genome shotgun (WGS) entry which is preliminary data.</text>
</comment>
<feature type="transmembrane region" description="Helical" evidence="6">
    <location>
        <begin position="312"/>
        <end position="334"/>
    </location>
</feature>
<dbReference type="EMBL" id="QEPW01000023">
    <property type="protein sequence ID" value="RDE89309.1"/>
    <property type="molecule type" value="Genomic_DNA"/>
</dbReference>
<dbReference type="GO" id="GO:0015209">
    <property type="term" value="F:cytosine transmembrane transporter activity"/>
    <property type="evidence" value="ECO:0007669"/>
    <property type="project" value="InterPro"/>
</dbReference>
<keyword evidence="3 6" id="KW-0812">Transmembrane</keyword>
<dbReference type="GO" id="GO:0005886">
    <property type="term" value="C:plasma membrane"/>
    <property type="evidence" value="ECO:0007669"/>
    <property type="project" value="TreeGrafter"/>
</dbReference>
<feature type="transmembrane region" description="Helical" evidence="6">
    <location>
        <begin position="286"/>
        <end position="306"/>
    </location>
</feature>
<organism evidence="7 8">
    <name type="scientific">Haemophilus parainfluenzae</name>
    <dbReference type="NCBI Taxonomy" id="729"/>
    <lineage>
        <taxon>Bacteria</taxon>
        <taxon>Pseudomonadati</taxon>
        <taxon>Pseudomonadota</taxon>
        <taxon>Gammaproteobacteria</taxon>
        <taxon>Pasteurellales</taxon>
        <taxon>Pasteurellaceae</taxon>
        <taxon>Haemophilus</taxon>
    </lineage>
</organism>
<feature type="transmembrane region" description="Helical" evidence="6">
    <location>
        <begin position="39"/>
        <end position="62"/>
    </location>
</feature>
<sequence>MQTKKSSNLAIALIWFTAAISMAEILTGTWFAPLGWQQGLIAIVVGHFIGGSMFFCAGYIGAKTQKSAMQTVQISFGEKGSALFSLLNAMQLMGWTAVMIYMGAEVISILNQTADASIFPFLTLGLGILIILWLLLGFTKLGIFKSLSLVTMFLLMLWLSIQVANKPFIAIDVAQNIKFGTAVEIAAVMPLSWLPVVSDHTKNSETPFKTTALSTLTYTATSCWMYALGLGAALVTGKSEISQILSLAGVSVIGVLIVIASTMINTALPAYSTGMSLNNIFPQLKVTPISVLTVIVGIILASTLPVTEYEHFLFFIGSVFAPMIAVLIADFFVLKQHNVKKSVDSVGLGVWFVGFVLYRFLMAKGWETDLGLTFPVIIITFILAILVRKIAK</sequence>
<dbReference type="RefSeq" id="WP_111316013.1">
    <property type="nucleotide sequence ID" value="NZ_QEPW01000023.1"/>
</dbReference>
<keyword evidence="5 6" id="KW-0472">Membrane</keyword>
<dbReference type="NCBIfam" id="TIGR02358">
    <property type="entry name" value="thia_cytX"/>
    <property type="match status" value="1"/>
</dbReference>
<dbReference type="PANTHER" id="PTHR30569:SF0">
    <property type="entry name" value="CYTOSINE PERMEASE"/>
    <property type="match status" value="1"/>
</dbReference>
<reference evidence="7 8" key="1">
    <citation type="submission" date="2018-05" db="EMBL/GenBank/DDBJ databases">
        <title>Draft Genome Sequences for a Diverse set of 7 Haemophilus Species.</title>
        <authorList>
            <person name="Nichols M."/>
            <person name="Topaz N."/>
            <person name="Wang X."/>
            <person name="Wang X."/>
            <person name="Boxrud D."/>
        </authorList>
    </citation>
    <scope>NUCLEOTIDE SEQUENCE [LARGE SCALE GENOMIC DNA]</scope>
    <source>
        <strain evidence="7 8">C2008001710</strain>
    </source>
</reference>
<proteinExistence type="inferred from homology"/>
<evidence type="ECO:0000313" key="7">
    <source>
        <dbReference type="EMBL" id="RDE89309.1"/>
    </source>
</evidence>
<feature type="transmembrane region" description="Helical" evidence="6">
    <location>
        <begin position="83"/>
        <end position="104"/>
    </location>
</feature>
<dbReference type="Gene3D" id="1.10.4160.10">
    <property type="entry name" value="Hydantoin permease"/>
    <property type="match status" value="1"/>
</dbReference>
<keyword evidence="4 6" id="KW-1133">Transmembrane helix</keyword>
<evidence type="ECO:0000256" key="4">
    <source>
        <dbReference type="ARBA" id="ARBA00022989"/>
    </source>
</evidence>
<dbReference type="InterPro" id="IPR012732">
    <property type="entry name" value="Thia_CytX"/>
</dbReference>
<dbReference type="PANTHER" id="PTHR30569">
    <property type="entry name" value="CYTOSINE TRANSPORTER CODB"/>
    <property type="match status" value="1"/>
</dbReference>
<feature type="transmembrane region" description="Helical" evidence="6">
    <location>
        <begin position="116"/>
        <end position="136"/>
    </location>
</feature>
<feature type="transmembrane region" description="Helical" evidence="6">
    <location>
        <begin position="241"/>
        <end position="265"/>
    </location>
</feature>
<feature type="transmembrane region" description="Helical" evidence="6">
    <location>
        <begin position="372"/>
        <end position="391"/>
    </location>
</feature>
<dbReference type="InterPro" id="IPR001248">
    <property type="entry name" value="Pur-cyt_permease"/>
</dbReference>